<organism evidence="1 2">
    <name type="scientific">Mucilaginibacter polytrichastri</name>
    <dbReference type="NCBI Taxonomy" id="1302689"/>
    <lineage>
        <taxon>Bacteria</taxon>
        <taxon>Pseudomonadati</taxon>
        <taxon>Bacteroidota</taxon>
        <taxon>Sphingobacteriia</taxon>
        <taxon>Sphingobacteriales</taxon>
        <taxon>Sphingobacteriaceae</taxon>
        <taxon>Mucilaginibacter</taxon>
    </lineage>
</organism>
<reference evidence="1 2" key="1">
    <citation type="submission" date="2016-11" db="EMBL/GenBank/DDBJ databases">
        <title>Whole Genome Sequencing of Mucilaginibacter polytrichastri RG4-7(T) isolated from the moss sample.</title>
        <authorList>
            <person name="Li Y."/>
        </authorList>
    </citation>
    <scope>NUCLEOTIDE SEQUENCE [LARGE SCALE GENOMIC DNA]</scope>
    <source>
        <strain evidence="1 2">RG4-7</strain>
    </source>
</reference>
<keyword evidence="2" id="KW-1185">Reference proteome</keyword>
<dbReference type="EMBL" id="MPPL01000001">
    <property type="protein sequence ID" value="OKS86532.1"/>
    <property type="molecule type" value="Genomic_DNA"/>
</dbReference>
<evidence type="ECO:0000313" key="1">
    <source>
        <dbReference type="EMBL" id="OKS86532.1"/>
    </source>
</evidence>
<dbReference type="STRING" id="1302689.RG47T_1988"/>
<dbReference type="Proteomes" id="UP000186720">
    <property type="component" value="Unassembled WGS sequence"/>
</dbReference>
<dbReference type="AlphaFoldDB" id="A0A1Q5ZXR8"/>
<proteinExistence type="predicted"/>
<sequence>MTSVNPYFKVFRERKRIAKKVGNHWVVAPITQKHYLAVSFKFRP</sequence>
<comment type="caution">
    <text evidence="1">The sequence shown here is derived from an EMBL/GenBank/DDBJ whole genome shotgun (WGS) entry which is preliminary data.</text>
</comment>
<gene>
    <name evidence="1" type="ORF">RG47T_1988</name>
</gene>
<protein>
    <submittedName>
        <fullName evidence="1">Uncharacterized protein</fullName>
    </submittedName>
</protein>
<accession>A0A1Q5ZXR8</accession>
<evidence type="ECO:0000313" key="2">
    <source>
        <dbReference type="Proteomes" id="UP000186720"/>
    </source>
</evidence>
<name>A0A1Q5ZXR8_9SPHI</name>